<feature type="transmembrane region" description="Helical" evidence="9">
    <location>
        <begin position="62"/>
        <end position="85"/>
    </location>
</feature>
<evidence type="ECO:0000256" key="9">
    <source>
        <dbReference type="SAM" id="Phobius"/>
    </source>
</evidence>
<keyword evidence="7 9" id="KW-0472">Membrane</keyword>
<dbReference type="Proteomes" id="UP000229681">
    <property type="component" value="Unassembled WGS sequence"/>
</dbReference>
<evidence type="ECO:0000313" key="11">
    <source>
        <dbReference type="Proteomes" id="UP000229681"/>
    </source>
</evidence>
<feature type="transmembrane region" description="Helical" evidence="9">
    <location>
        <begin position="247"/>
        <end position="267"/>
    </location>
</feature>
<protein>
    <submittedName>
        <fullName evidence="10">Branched-chain amino acid ABC transporter permease</fullName>
    </submittedName>
</protein>
<evidence type="ECO:0000256" key="7">
    <source>
        <dbReference type="ARBA" id="ARBA00023136"/>
    </source>
</evidence>
<evidence type="ECO:0000256" key="5">
    <source>
        <dbReference type="ARBA" id="ARBA00022970"/>
    </source>
</evidence>
<feature type="transmembrane region" description="Helical" evidence="9">
    <location>
        <begin position="199"/>
        <end position="219"/>
    </location>
</feature>
<dbReference type="GO" id="GO:0006865">
    <property type="term" value="P:amino acid transport"/>
    <property type="evidence" value="ECO:0007669"/>
    <property type="project" value="UniProtKB-KW"/>
</dbReference>
<evidence type="ECO:0000256" key="4">
    <source>
        <dbReference type="ARBA" id="ARBA00022692"/>
    </source>
</evidence>
<evidence type="ECO:0000256" key="1">
    <source>
        <dbReference type="ARBA" id="ARBA00004651"/>
    </source>
</evidence>
<dbReference type="CDD" id="cd06582">
    <property type="entry name" value="TM_PBP1_LivH_like"/>
    <property type="match status" value="1"/>
</dbReference>
<proteinExistence type="inferred from homology"/>
<evidence type="ECO:0000256" key="8">
    <source>
        <dbReference type="ARBA" id="ARBA00037998"/>
    </source>
</evidence>
<dbReference type="PANTHER" id="PTHR11795:SF442">
    <property type="entry name" value="ABC TRANSPORTER ATP-BINDING PROTEIN"/>
    <property type="match status" value="1"/>
</dbReference>
<evidence type="ECO:0000256" key="2">
    <source>
        <dbReference type="ARBA" id="ARBA00022448"/>
    </source>
</evidence>
<gene>
    <name evidence="10" type="ORF">CUN49_01440</name>
</gene>
<dbReference type="GO" id="GO:0005886">
    <property type="term" value="C:plasma membrane"/>
    <property type="evidence" value="ECO:0007669"/>
    <property type="project" value="UniProtKB-SubCell"/>
</dbReference>
<keyword evidence="5" id="KW-0029">Amino-acid transport</keyword>
<dbReference type="EMBL" id="PGTM01000010">
    <property type="protein sequence ID" value="PJF37201.1"/>
    <property type="molecule type" value="Genomic_DNA"/>
</dbReference>
<dbReference type="AlphaFoldDB" id="A0A2M8PI55"/>
<keyword evidence="6 9" id="KW-1133">Transmembrane helix</keyword>
<feature type="transmembrane region" description="Helical" evidence="9">
    <location>
        <begin position="12"/>
        <end position="29"/>
    </location>
</feature>
<keyword evidence="4 9" id="KW-0812">Transmembrane</keyword>
<evidence type="ECO:0000313" key="10">
    <source>
        <dbReference type="EMBL" id="PJF37201.1"/>
    </source>
</evidence>
<feature type="transmembrane region" description="Helical" evidence="9">
    <location>
        <begin position="120"/>
        <end position="138"/>
    </location>
</feature>
<feature type="transmembrane region" description="Helical" evidence="9">
    <location>
        <begin position="150"/>
        <end position="172"/>
    </location>
</feature>
<sequence>MTGIFASDKRGSLIAVGAILIGLLLFSLLTTGDLNLLGTEGFGAYLGTINGGDFSITLLSGLLRGMLLFLVAAGLSIVFGLMDVLNFAQGGYFMIGAYIAYEVHHAPAIIAAVPDGNLRFLLGAMLAVAVGAALGAALERGLLRPLYARPLFQLVITFGVSILLLEATKLLWGVSPRSWSTVFGLNEGAFQLFGQQFSVYRLFVIAVGFGLIVAVALLLQRTRIGIIIRAGVQDSQMVEALGINVRAVFTAVFTLGCAVAALGGAVAAPFLGASLGLSTEFLLGAVAAVVLGGLGSYEGTAVASLLVGITQAVIAKFGVQYLNQPVWESLSPMILLALVLLLRPSGLFGKE</sequence>
<evidence type="ECO:0000256" key="3">
    <source>
        <dbReference type="ARBA" id="ARBA00022475"/>
    </source>
</evidence>
<dbReference type="InterPro" id="IPR001851">
    <property type="entry name" value="ABC_transp_permease"/>
</dbReference>
<comment type="similarity">
    <text evidence="8">Belongs to the binding-protein-dependent transport system permease family. LivHM subfamily.</text>
</comment>
<dbReference type="InterPro" id="IPR052157">
    <property type="entry name" value="BCAA_transport_permease"/>
</dbReference>
<comment type="subcellular location">
    <subcellularLocation>
        <location evidence="1">Cell membrane</location>
        <topology evidence="1">Multi-pass membrane protein</topology>
    </subcellularLocation>
</comment>
<dbReference type="Pfam" id="PF02653">
    <property type="entry name" value="BPD_transp_2"/>
    <property type="match status" value="1"/>
</dbReference>
<keyword evidence="3" id="KW-1003">Cell membrane</keyword>
<dbReference type="PANTHER" id="PTHR11795">
    <property type="entry name" value="BRANCHED-CHAIN AMINO ACID TRANSPORT SYSTEM PERMEASE PROTEIN LIVH"/>
    <property type="match status" value="1"/>
</dbReference>
<evidence type="ECO:0000256" key="6">
    <source>
        <dbReference type="ARBA" id="ARBA00022989"/>
    </source>
</evidence>
<accession>A0A2M8PI55</accession>
<comment type="caution">
    <text evidence="10">The sequence shown here is derived from an EMBL/GenBank/DDBJ whole genome shotgun (WGS) entry which is preliminary data.</text>
</comment>
<name>A0A2M8PI55_9CHLR</name>
<organism evidence="10 11">
    <name type="scientific">Candidatus Thermofonsia Clade 1 bacterium</name>
    <dbReference type="NCBI Taxonomy" id="2364210"/>
    <lineage>
        <taxon>Bacteria</taxon>
        <taxon>Bacillati</taxon>
        <taxon>Chloroflexota</taxon>
        <taxon>Candidatus Thermofontia</taxon>
        <taxon>Candidatus Thermofonsia Clade 1</taxon>
    </lineage>
</organism>
<keyword evidence="2" id="KW-0813">Transport</keyword>
<reference evidence="10 11" key="1">
    <citation type="submission" date="2017-11" db="EMBL/GenBank/DDBJ databases">
        <title>Evolution of Phototrophy in the Chloroflexi Phylum Driven by Horizontal Gene Transfer.</title>
        <authorList>
            <person name="Ward L.M."/>
            <person name="Hemp J."/>
            <person name="Shih P.M."/>
            <person name="Mcglynn S.E."/>
            <person name="Fischer W."/>
        </authorList>
    </citation>
    <scope>NUCLEOTIDE SEQUENCE [LARGE SCALE GENOMIC DNA]</scope>
    <source>
        <strain evidence="10">JP3_13</strain>
    </source>
</reference>
<dbReference type="GO" id="GO:0022857">
    <property type="term" value="F:transmembrane transporter activity"/>
    <property type="evidence" value="ECO:0007669"/>
    <property type="project" value="InterPro"/>
</dbReference>